<evidence type="ECO:0000256" key="1">
    <source>
        <dbReference type="ARBA" id="ARBA00006484"/>
    </source>
</evidence>
<evidence type="ECO:0000256" key="2">
    <source>
        <dbReference type="ARBA" id="ARBA00023002"/>
    </source>
</evidence>
<gene>
    <name evidence="3" type="ORF">Atai01_69810</name>
</gene>
<comment type="similarity">
    <text evidence="1">Belongs to the short-chain dehydrogenases/reductases (SDR) family.</text>
</comment>
<dbReference type="PANTHER" id="PTHR43477:SF1">
    <property type="entry name" value="DIHYDROANTICAPSIN 7-DEHYDROGENASE"/>
    <property type="match status" value="1"/>
</dbReference>
<dbReference type="GO" id="GO:0016491">
    <property type="term" value="F:oxidoreductase activity"/>
    <property type="evidence" value="ECO:0007669"/>
    <property type="project" value="UniProtKB-KW"/>
</dbReference>
<dbReference type="PRINTS" id="PR00081">
    <property type="entry name" value="GDHRDH"/>
</dbReference>
<dbReference type="EMBL" id="BSTI01000022">
    <property type="protein sequence ID" value="GLY70362.1"/>
    <property type="molecule type" value="Genomic_DNA"/>
</dbReference>
<organism evidence="3 4">
    <name type="scientific">Amycolatopsis taiwanensis</name>
    <dbReference type="NCBI Taxonomy" id="342230"/>
    <lineage>
        <taxon>Bacteria</taxon>
        <taxon>Bacillati</taxon>
        <taxon>Actinomycetota</taxon>
        <taxon>Actinomycetes</taxon>
        <taxon>Pseudonocardiales</taxon>
        <taxon>Pseudonocardiaceae</taxon>
        <taxon>Amycolatopsis</taxon>
    </lineage>
</organism>
<dbReference type="InterPro" id="IPR036291">
    <property type="entry name" value="NAD(P)-bd_dom_sf"/>
</dbReference>
<dbReference type="PROSITE" id="PS00061">
    <property type="entry name" value="ADH_SHORT"/>
    <property type="match status" value="1"/>
</dbReference>
<dbReference type="PANTHER" id="PTHR43477">
    <property type="entry name" value="DIHYDROANTICAPSIN 7-DEHYDROGENASE"/>
    <property type="match status" value="1"/>
</dbReference>
<dbReference type="SUPFAM" id="SSF51735">
    <property type="entry name" value="NAD(P)-binding Rossmann-fold domains"/>
    <property type="match status" value="1"/>
</dbReference>
<dbReference type="InterPro" id="IPR051122">
    <property type="entry name" value="SDR_DHRS6-like"/>
</dbReference>
<evidence type="ECO:0000313" key="4">
    <source>
        <dbReference type="Proteomes" id="UP001165136"/>
    </source>
</evidence>
<dbReference type="Pfam" id="PF00106">
    <property type="entry name" value="adh_short"/>
    <property type="match status" value="1"/>
</dbReference>
<evidence type="ECO:0000313" key="3">
    <source>
        <dbReference type="EMBL" id="GLY70362.1"/>
    </source>
</evidence>
<dbReference type="Gene3D" id="3.40.50.720">
    <property type="entry name" value="NAD(P)-binding Rossmann-like Domain"/>
    <property type="match status" value="1"/>
</dbReference>
<dbReference type="InterPro" id="IPR020904">
    <property type="entry name" value="Sc_DH/Rdtase_CS"/>
</dbReference>
<reference evidence="3" key="1">
    <citation type="submission" date="2023-03" db="EMBL/GenBank/DDBJ databases">
        <title>Amycolatopsis taiwanensis NBRC 103393.</title>
        <authorList>
            <person name="Ichikawa N."/>
            <person name="Sato H."/>
            <person name="Tonouchi N."/>
        </authorList>
    </citation>
    <scope>NUCLEOTIDE SEQUENCE</scope>
    <source>
        <strain evidence="3">NBRC 103393</strain>
    </source>
</reference>
<protein>
    <submittedName>
        <fullName evidence="3">3-(Cis-5,6-dihydroxycyclohexa-1, 3-dien-1-yl)propanoate dehydrogenase</fullName>
    </submittedName>
</protein>
<accession>A0A9W6RA67</accession>
<keyword evidence="4" id="KW-1185">Reference proteome</keyword>
<sequence>MTSRLNGLSALVTGGGSGVGRGVVDAYVAEGARVTVLERSADNAAELAREHPDAVSVVVGDATDADALAEAVVVAGGLDHLTCCVGVFDYYVSVRDLTPTELAAAAEEVWRVNVLSALLAVDVAYPALRERGGSVTLTLSESAFHPVGGGVLYGSSKWALRGVVAHLATDLAPEVRVNGVAPGGTSGTRFGGLASLGQRQTADQVAGRDDRIRTGNVLRVVPAPHDHAPAYVYLADPIQARVVTGVVLNTDGGRI</sequence>
<comment type="caution">
    <text evidence="3">The sequence shown here is derived from an EMBL/GenBank/DDBJ whole genome shotgun (WGS) entry which is preliminary data.</text>
</comment>
<name>A0A9W6RA67_9PSEU</name>
<proteinExistence type="inferred from homology"/>
<dbReference type="InterPro" id="IPR002347">
    <property type="entry name" value="SDR_fam"/>
</dbReference>
<dbReference type="AlphaFoldDB" id="A0A9W6RA67"/>
<keyword evidence="2" id="KW-0560">Oxidoreductase</keyword>
<dbReference type="RefSeq" id="WP_027943866.1">
    <property type="nucleotide sequence ID" value="NZ_BSTI01000022.1"/>
</dbReference>
<dbReference type="Proteomes" id="UP001165136">
    <property type="component" value="Unassembled WGS sequence"/>
</dbReference>